<dbReference type="InterPro" id="IPR022385">
    <property type="entry name" value="Rhs_assc_core"/>
</dbReference>
<keyword evidence="3" id="KW-1185">Reference proteome</keyword>
<reference evidence="2 3" key="1">
    <citation type="submission" date="2020-07" db="EMBL/GenBank/DDBJ databases">
        <title>Description of Kordia aestuariivivens sp. nov., isolated from a tidal flat.</title>
        <authorList>
            <person name="Park S."/>
            <person name="Yoon J.-H."/>
        </authorList>
    </citation>
    <scope>NUCLEOTIDE SEQUENCE [LARGE SCALE GENOMIC DNA]</scope>
    <source>
        <strain evidence="2 3">YSTF-M3</strain>
    </source>
</reference>
<sequence length="370" mass="42531">MLLPKRHASDESYRYGFQGQEKDDELKGEGNSLNYKYRMHDPRIGRFFAVDPLAPKYPHYTPYQFSGNKVIHMVELEGLEEATPKKGKQKTKNKKDSNLTVIDELMIYFFDGLGSMTPDVKAGMFITPDEAKTKVKNLVNFFSNFSILDNLYDAMKDKKSRKFGSIVADQINQETSFYTDIFSQMKESFDTWQAHVTSGDAYVTAYAFGQATYVGASFINPVTGEINFVSRITNFARANTWKAHGFRGVKIGNTYIGASWRFRGISIRNHFNDGRMVGHDFHYFPGVNKWPVRHGHYFQDSFLNKQPIFSGKRHIDWKAVEDVVGKQRLNDVIRNGFREANFTKDPVYKAMMDNSKRSARQFIGPTPDKQ</sequence>
<name>A0ABR7QC23_9FLAO</name>
<comment type="caution">
    <text evidence="2">The sequence shown here is derived from an EMBL/GenBank/DDBJ whole genome shotgun (WGS) entry which is preliminary data.</text>
</comment>
<feature type="region of interest" description="Disordered" evidence="1">
    <location>
        <begin position="1"/>
        <end position="29"/>
    </location>
</feature>
<organism evidence="2 3">
    <name type="scientific">Kordia aestuariivivens</name>
    <dbReference type="NCBI Taxonomy" id="2759037"/>
    <lineage>
        <taxon>Bacteria</taxon>
        <taxon>Pseudomonadati</taxon>
        <taxon>Bacteroidota</taxon>
        <taxon>Flavobacteriia</taxon>
        <taxon>Flavobacteriales</taxon>
        <taxon>Flavobacteriaceae</taxon>
        <taxon>Kordia</taxon>
    </lineage>
</organism>
<evidence type="ECO:0000313" key="2">
    <source>
        <dbReference type="EMBL" id="MBC8756063.1"/>
    </source>
</evidence>
<evidence type="ECO:0008006" key="4">
    <source>
        <dbReference type="Google" id="ProtNLM"/>
    </source>
</evidence>
<dbReference type="Gene3D" id="2.180.10.10">
    <property type="entry name" value="RHS repeat-associated core"/>
    <property type="match status" value="1"/>
</dbReference>
<accession>A0ABR7QC23</accession>
<proteinExistence type="predicted"/>
<evidence type="ECO:0000256" key="1">
    <source>
        <dbReference type="SAM" id="MobiDB-lite"/>
    </source>
</evidence>
<dbReference type="Proteomes" id="UP000619238">
    <property type="component" value="Unassembled WGS sequence"/>
</dbReference>
<evidence type="ECO:0000313" key="3">
    <source>
        <dbReference type="Proteomes" id="UP000619238"/>
    </source>
</evidence>
<dbReference type="NCBIfam" id="TIGR03696">
    <property type="entry name" value="Rhs_assc_core"/>
    <property type="match status" value="1"/>
</dbReference>
<protein>
    <recommendedName>
        <fullName evidence="4">RHS repeat-associated core domain-containing protein</fullName>
    </recommendedName>
</protein>
<gene>
    <name evidence="2" type="ORF">H2O64_15405</name>
</gene>
<dbReference type="EMBL" id="JACGWS010000009">
    <property type="protein sequence ID" value="MBC8756063.1"/>
    <property type="molecule type" value="Genomic_DNA"/>
</dbReference>